<proteinExistence type="inferred from homology"/>
<dbReference type="GO" id="GO:0016618">
    <property type="term" value="F:hydroxypyruvate reductase [NAD(P)H] activity"/>
    <property type="evidence" value="ECO:0007669"/>
    <property type="project" value="TreeGrafter"/>
</dbReference>
<comment type="caution">
    <text evidence="8">The sequence shown here is derived from an EMBL/GenBank/DDBJ whole genome shotgun (WGS) entry which is preliminary data.</text>
</comment>
<feature type="region of interest" description="Disordered" evidence="5">
    <location>
        <begin position="311"/>
        <end position="339"/>
    </location>
</feature>
<feature type="domain" description="D-isomer specific 2-hydroxyacid dehydrogenase catalytic" evidence="6">
    <location>
        <begin position="38"/>
        <end position="316"/>
    </location>
</feature>
<dbReference type="FunFam" id="3.40.50.720:FF:000203">
    <property type="entry name" value="D-3-phosphoglycerate dehydrogenase (SerA)"/>
    <property type="match status" value="1"/>
</dbReference>
<evidence type="ECO:0000259" key="6">
    <source>
        <dbReference type="Pfam" id="PF00389"/>
    </source>
</evidence>
<dbReference type="SUPFAM" id="SSF52283">
    <property type="entry name" value="Formate/glycerate dehydrogenase catalytic domain-like"/>
    <property type="match status" value="1"/>
</dbReference>
<evidence type="ECO:0000256" key="4">
    <source>
        <dbReference type="RuleBase" id="RU003719"/>
    </source>
</evidence>
<evidence type="ECO:0000313" key="9">
    <source>
        <dbReference type="Proteomes" id="UP000316988"/>
    </source>
</evidence>
<dbReference type="PROSITE" id="PS00670">
    <property type="entry name" value="D_2_HYDROXYACID_DH_2"/>
    <property type="match status" value="1"/>
</dbReference>
<dbReference type="PANTHER" id="PTHR10996:SF178">
    <property type="entry name" value="2-HYDROXYACID DEHYDROGENASE YGL185C-RELATED"/>
    <property type="match status" value="1"/>
</dbReference>
<protein>
    <submittedName>
        <fullName evidence="8">D-glycerate dehydrogenase</fullName>
    </submittedName>
</protein>
<dbReference type="GO" id="GO:0030267">
    <property type="term" value="F:glyoxylate reductase (NADPH) activity"/>
    <property type="evidence" value="ECO:0007669"/>
    <property type="project" value="TreeGrafter"/>
</dbReference>
<evidence type="ECO:0000259" key="7">
    <source>
        <dbReference type="Pfam" id="PF02826"/>
    </source>
</evidence>
<dbReference type="Proteomes" id="UP000316988">
    <property type="component" value="Unassembled WGS sequence"/>
</dbReference>
<reference evidence="8 9" key="1">
    <citation type="submission" date="2019-07" db="EMBL/GenBank/DDBJ databases">
        <authorList>
            <person name="Zhao L.H."/>
        </authorList>
    </citation>
    <scope>NUCLEOTIDE SEQUENCE [LARGE SCALE GENOMIC DNA]</scope>
    <source>
        <strain evidence="8 9">Co35</strain>
    </source>
</reference>
<evidence type="ECO:0000313" key="8">
    <source>
        <dbReference type="EMBL" id="TSD58752.1"/>
    </source>
</evidence>
<organism evidence="8 9">
    <name type="scientific">Aeromicrobium piscarium</name>
    <dbReference type="NCBI Taxonomy" id="2590901"/>
    <lineage>
        <taxon>Bacteria</taxon>
        <taxon>Bacillati</taxon>
        <taxon>Actinomycetota</taxon>
        <taxon>Actinomycetes</taxon>
        <taxon>Propionibacteriales</taxon>
        <taxon>Nocardioidaceae</taxon>
        <taxon>Aeromicrobium</taxon>
    </lineage>
</organism>
<dbReference type="InterPro" id="IPR050223">
    <property type="entry name" value="D-isomer_2-hydroxyacid_DH"/>
</dbReference>
<keyword evidence="9" id="KW-1185">Reference proteome</keyword>
<evidence type="ECO:0000256" key="1">
    <source>
        <dbReference type="ARBA" id="ARBA00005854"/>
    </source>
</evidence>
<evidence type="ECO:0000256" key="3">
    <source>
        <dbReference type="ARBA" id="ARBA00023027"/>
    </source>
</evidence>
<dbReference type="PANTHER" id="PTHR10996">
    <property type="entry name" value="2-HYDROXYACID DEHYDROGENASE-RELATED"/>
    <property type="match status" value="1"/>
</dbReference>
<dbReference type="Pfam" id="PF00389">
    <property type="entry name" value="2-Hacid_dh"/>
    <property type="match status" value="1"/>
</dbReference>
<dbReference type="InterPro" id="IPR006140">
    <property type="entry name" value="D-isomer_DH_NAD-bd"/>
</dbReference>
<dbReference type="GO" id="GO:0051287">
    <property type="term" value="F:NAD binding"/>
    <property type="evidence" value="ECO:0007669"/>
    <property type="project" value="InterPro"/>
</dbReference>
<name>A0A554RXE7_9ACTN</name>
<dbReference type="Gene3D" id="3.40.50.720">
    <property type="entry name" value="NAD(P)-binding Rossmann-like Domain"/>
    <property type="match status" value="2"/>
</dbReference>
<dbReference type="PROSITE" id="PS00671">
    <property type="entry name" value="D_2_HYDROXYACID_DH_3"/>
    <property type="match status" value="1"/>
</dbReference>
<accession>A0A554RXE7</accession>
<comment type="similarity">
    <text evidence="1 4">Belongs to the D-isomer specific 2-hydroxyacid dehydrogenase family.</text>
</comment>
<gene>
    <name evidence="8" type="ORF">FNM00_13930</name>
</gene>
<dbReference type="SUPFAM" id="SSF51735">
    <property type="entry name" value="NAD(P)-binding Rossmann-fold domains"/>
    <property type="match status" value="1"/>
</dbReference>
<sequence>MARVMIIGGDLPVDLTARLQVEHEVGYGTHADLRTGRHAGIASAEAMILIGQPAIDDEVLAKAPRLTVIALRAVGYDKVDLEACARRGVTVCNTPGVLSRAVADLTVMLVLGAVRNLRGAIDHVSDGWSRGAAKPALGADLRGKTIGLVGMGGIAREVAHSCAEGFGMQIAYTSRSGPVEDIDYPGPGWLPLTELLASSDIVSLHLPHTPDTDRLIGQAELSAMRPGSFLVNTSRGALVDESALVDALAQGQLAGAALDVLAQEPPDPNHPLLHLDNVLITPHIGSATAETRRSMAELAVQNVLQVLAGQTPATPVGPAPPTSTGAPDPTPTSTQRGPR</sequence>
<dbReference type="Pfam" id="PF02826">
    <property type="entry name" value="2-Hacid_dh_C"/>
    <property type="match status" value="1"/>
</dbReference>
<feature type="compositionally biased region" description="Low complexity" evidence="5">
    <location>
        <begin position="322"/>
        <end position="339"/>
    </location>
</feature>
<keyword evidence="2 4" id="KW-0560">Oxidoreductase</keyword>
<dbReference type="CDD" id="cd05301">
    <property type="entry name" value="GDH"/>
    <property type="match status" value="1"/>
</dbReference>
<dbReference type="InterPro" id="IPR036291">
    <property type="entry name" value="NAD(P)-bd_dom_sf"/>
</dbReference>
<dbReference type="EMBL" id="VLNT01000012">
    <property type="protein sequence ID" value="TSD58752.1"/>
    <property type="molecule type" value="Genomic_DNA"/>
</dbReference>
<dbReference type="InterPro" id="IPR006139">
    <property type="entry name" value="D-isomer_2_OHA_DH_cat_dom"/>
</dbReference>
<evidence type="ECO:0000256" key="5">
    <source>
        <dbReference type="SAM" id="MobiDB-lite"/>
    </source>
</evidence>
<dbReference type="AlphaFoldDB" id="A0A554RXE7"/>
<dbReference type="InterPro" id="IPR029753">
    <property type="entry name" value="D-isomer_DH_CS"/>
</dbReference>
<feature type="domain" description="D-isomer specific 2-hydroxyacid dehydrogenase NAD-binding" evidence="7">
    <location>
        <begin position="107"/>
        <end position="285"/>
    </location>
</feature>
<keyword evidence="3" id="KW-0520">NAD</keyword>
<dbReference type="GO" id="GO:0005829">
    <property type="term" value="C:cytosol"/>
    <property type="evidence" value="ECO:0007669"/>
    <property type="project" value="TreeGrafter"/>
</dbReference>
<evidence type="ECO:0000256" key="2">
    <source>
        <dbReference type="ARBA" id="ARBA00023002"/>
    </source>
</evidence>
<dbReference type="RefSeq" id="WP_185973159.1">
    <property type="nucleotide sequence ID" value="NZ_VLNT01000012.1"/>
</dbReference>